<reference evidence="6 7" key="1">
    <citation type="submission" date="2018-08" db="EMBL/GenBank/DDBJ databases">
        <title>A genome reference for cultivated species of the human gut microbiota.</title>
        <authorList>
            <person name="Zou Y."/>
            <person name="Xue W."/>
            <person name="Luo G."/>
        </authorList>
    </citation>
    <scope>NUCLEOTIDE SEQUENCE [LARGE SCALE GENOMIC DNA]</scope>
    <source>
        <strain evidence="6 7">AF45-17</strain>
    </source>
</reference>
<dbReference type="EMBL" id="QVEP01000007">
    <property type="protein sequence ID" value="RGB81001.1"/>
    <property type="molecule type" value="Genomic_DNA"/>
</dbReference>
<dbReference type="PANTHER" id="PTHR32332:SF18">
    <property type="entry name" value="2-NITROPROPANE DIOXYGENASE"/>
    <property type="match status" value="1"/>
</dbReference>
<evidence type="ECO:0000256" key="5">
    <source>
        <dbReference type="ARBA" id="ARBA00023002"/>
    </source>
</evidence>
<gene>
    <name evidence="6" type="ORF">DW070_04160</name>
</gene>
<proteinExistence type="predicted"/>
<dbReference type="AlphaFoldDB" id="A0A3E2TQJ9"/>
<keyword evidence="4" id="KW-0288">FMN</keyword>
<evidence type="ECO:0000256" key="3">
    <source>
        <dbReference type="ARBA" id="ARBA00022630"/>
    </source>
</evidence>
<dbReference type="PANTHER" id="PTHR32332">
    <property type="entry name" value="2-NITROPROPANE DIOXYGENASE"/>
    <property type="match status" value="1"/>
</dbReference>
<name>A0A3E2TQJ9_9FIRM</name>
<dbReference type="GO" id="GO:0018580">
    <property type="term" value="F:nitronate monooxygenase activity"/>
    <property type="evidence" value="ECO:0007669"/>
    <property type="project" value="InterPro"/>
</dbReference>
<dbReference type="CDD" id="cd04730">
    <property type="entry name" value="NPD_like"/>
    <property type="match status" value="1"/>
</dbReference>
<evidence type="ECO:0000256" key="2">
    <source>
        <dbReference type="ARBA" id="ARBA00013457"/>
    </source>
</evidence>
<evidence type="ECO:0000256" key="4">
    <source>
        <dbReference type="ARBA" id="ARBA00022643"/>
    </source>
</evidence>
<evidence type="ECO:0000313" key="7">
    <source>
        <dbReference type="Proteomes" id="UP000260773"/>
    </source>
</evidence>
<sequence length="362" mass="39329">MMTYPELKIGDLTAKKPIIQGGMGIGISLSRLAGAVAKAGGVGVISTAQIGFREPDFEEHPAEACRRTIGKELEKARQIAPNGIIGFNIMTALRDFEGHVRAAVKAGADLIISGAGLPLDLPGLTAESQTKIAPIVSTERSAAVILKYWDRKYHRTADLVVIEGPKAGGHLGFSREQLEEYAEYDDKKCAEKSYDDEVKKIMIVVRKYGEKYGCHIPVVLAGGISDRASAEHAFGLGVDGIQVATRFVTTKECDADVRYKEAYIRANKEDIQIVKSPVGMPGRAIMNPFMERVMAGERILPKKCLLCMKGCKTSEIPYCITESLLHAAKGETDEALLFCGADAWKAERIETVEEVIGDLLSI</sequence>
<dbReference type="InterPro" id="IPR004136">
    <property type="entry name" value="NMO"/>
</dbReference>
<accession>A0A3E2TQJ9</accession>
<comment type="function">
    <text evidence="1">Nitronate monooxygenase that uses molecular oxygen to catalyze the oxidative denitrification of alkyl nitronates. Acts on propionate 3-nitronate (P3N), the presumed physiological substrate. Probably functions in the detoxification of P3N, a metabolic poison produced by plants and fungi as a defense mechanism.</text>
</comment>
<dbReference type="Pfam" id="PF03060">
    <property type="entry name" value="NMO"/>
    <property type="match status" value="1"/>
</dbReference>
<keyword evidence="6" id="KW-0503">Monooxygenase</keyword>
<comment type="caution">
    <text evidence="6">The sequence shown here is derived from an EMBL/GenBank/DDBJ whole genome shotgun (WGS) entry which is preliminary data.</text>
</comment>
<evidence type="ECO:0000256" key="1">
    <source>
        <dbReference type="ARBA" id="ARBA00003535"/>
    </source>
</evidence>
<keyword evidence="3" id="KW-0285">Flavoprotein</keyword>
<protein>
    <recommendedName>
        <fullName evidence="2">Probable nitronate monooxygenase</fullName>
    </recommendedName>
</protein>
<dbReference type="Gene3D" id="3.20.20.70">
    <property type="entry name" value="Aldolase class I"/>
    <property type="match status" value="1"/>
</dbReference>
<organism evidence="6 7">
    <name type="scientific">Coprococcus catus</name>
    <dbReference type="NCBI Taxonomy" id="116085"/>
    <lineage>
        <taxon>Bacteria</taxon>
        <taxon>Bacillati</taxon>
        <taxon>Bacillota</taxon>
        <taxon>Clostridia</taxon>
        <taxon>Lachnospirales</taxon>
        <taxon>Lachnospiraceae</taxon>
        <taxon>Coprococcus</taxon>
    </lineage>
</organism>
<dbReference type="InterPro" id="IPR013785">
    <property type="entry name" value="Aldolase_TIM"/>
</dbReference>
<evidence type="ECO:0000313" key="6">
    <source>
        <dbReference type="EMBL" id="RGB81001.1"/>
    </source>
</evidence>
<dbReference type="SUPFAM" id="SSF51412">
    <property type="entry name" value="Inosine monophosphate dehydrogenase (IMPDH)"/>
    <property type="match status" value="1"/>
</dbReference>
<dbReference type="Proteomes" id="UP000260773">
    <property type="component" value="Unassembled WGS sequence"/>
</dbReference>
<keyword evidence="5" id="KW-0560">Oxidoreductase</keyword>